<dbReference type="Gene3D" id="1.20.1600.10">
    <property type="entry name" value="Outer membrane efflux proteins (OEP)"/>
    <property type="match status" value="1"/>
</dbReference>
<keyword evidence="5" id="KW-0812">Transmembrane</keyword>
<comment type="subcellular location">
    <subcellularLocation>
        <location evidence="1">Cell outer membrane</location>
    </subcellularLocation>
</comment>
<comment type="caution">
    <text evidence="10">The sequence shown here is derived from an EMBL/GenBank/DDBJ whole genome shotgun (WGS) entry which is preliminary data.</text>
</comment>
<dbReference type="GO" id="GO:0009279">
    <property type="term" value="C:cell outer membrane"/>
    <property type="evidence" value="ECO:0007669"/>
    <property type="project" value="UniProtKB-SubCell"/>
</dbReference>
<dbReference type="RefSeq" id="WP_223938133.1">
    <property type="nucleotide sequence ID" value="NZ_UFVO01000003.1"/>
</dbReference>
<evidence type="ECO:0000313" key="11">
    <source>
        <dbReference type="Proteomes" id="UP000254029"/>
    </source>
</evidence>
<dbReference type="PANTHER" id="PTHR30026">
    <property type="entry name" value="OUTER MEMBRANE PROTEIN TOLC"/>
    <property type="match status" value="1"/>
</dbReference>
<keyword evidence="7" id="KW-0998">Cell outer membrane</keyword>
<dbReference type="InterPro" id="IPR010130">
    <property type="entry name" value="T1SS_OMP_TolC"/>
</dbReference>
<dbReference type="GO" id="GO:0015288">
    <property type="term" value="F:porin activity"/>
    <property type="evidence" value="ECO:0007669"/>
    <property type="project" value="TreeGrafter"/>
</dbReference>
<evidence type="ECO:0000256" key="3">
    <source>
        <dbReference type="ARBA" id="ARBA00022448"/>
    </source>
</evidence>
<evidence type="ECO:0000256" key="4">
    <source>
        <dbReference type="ARBA" id="ARBA00022452"/>
    </source>
</evidence>
<dbReference type="GO" id="GO:1990281">
    <property type="term" value="C:efflux pump complex"/>
    <property type="evidence" value="ECO:0007669"/>
    <property type="project" value="TreeGrafter"/>
</dbReference>
<keyword evidence="3" id="KW-0813">Transport</keyword>
<dbReference type="GO" id="GO:0015562">
    <property type="term" value="F:efflux transmembrane transporter activity"/>
    <property type="evidence" value="ECO:0007669"/>
    <property type="project" value="InterPro"/>
</dbReference>
<evidence type="ECO:0000256" key="6">
    <source>
        <dbReference type="ARBA" id="ARBA00023136"/>
    </source>
</evidence>
<organism evidence="10 11">
    <name type="scientific">Chromobacterium violaceum</name>
    <dbReference type="NCBI Taxonomy" id="536"/>
    <lineage>
        <taxon>Bacteria</taxon>
        <taxon>Pseudomonadati</taxon>
        <taxon>Pseudomonadota</taxon>
        <taxon>Betaproteobacteria</taxon>
        <taxon>Neisseriales</taxon>
        <taxon>Chromobacteriaceae</taxon>
        <taxon>Chromobacterium</taxon>
    </lineage>
</organism>
<feature type="chain" id="PRO_5043813702" evidence="9">
    <location>
        <begin position="27"/>
        <end position="495"/>
    </location>
</feature>
<feature type="signal peptide" evidence="9">
    <location>
        <begin position="1"/>
        <end position="26"/>
    </location>
</feature>
<dbReference type="Proteomes" id="UP000254029">
    <property type="component" value="Unassembled WGS sequence"/>
</dbReference>
<evidence type="ECO:0000256" key="1">
    <source>
        <dbReference type="ARBA" id="ARBA00004442"/>
    </source>
</evidence>
<evidence type="ECO:0000256" key="8">
    <source>
        <dbReference type="SAM" id="MobiDB-lite"/>
    </source>
</evidence>
<comment type="similarity">
    <text evidence="2">Belongs to the outer membrane factor (OMF) (TC 1.B.17) family.</text>
</comment>
<keyword evidence="9" id="KW-0732">Signal</keyword>
<dbReference type="AlphaFoldDB" id="A0AAX2MFJ7"/>
<evidence type="ECO:0000256" key="5">
    <source>
        <dbReference type="ARBA" id="ARBA00022692"/>
    </source>
</evidence>
<protein>
    <submittedName>
        <fullName evidence="10">Outer membrane efflux protein BepC</fullName>
    </submittedName>
</protein>
<keyword evidence="4" id="KW-1134">Transmembrane beta strand</keyword>
<gene>
    <name evidence="10" type="primary">bepC</name>
    <name evidence="10" type="ORF">NCTC8684_04002</name>
</gene>
<dbReference type="EMBL" id="UIGR01000001">
    <property type="protein sequence ID" value="SUX35138.1"/>
    <property type="molecule type" value="Genomic_DNA"/>
</dbReference>
<dbReference type="InterPro" id="IPR003423">
    <property type="entry name" value="OMP_efflux"/>
</dbReference>
<keyword evidence="6" id="KW-0472">Membrane</keyword>
<name>A0AAX2MFJ7_CHRVL</name>
<accession>A0AAX2MFJ7</accession>
<evidence type="ECO:0000256" key="9">
    <source>
        <dbReference type="SAM" id="SignalP"/>
    </source>
</evidence>
<proteinExistence type="inferred from homology"/>
<feature type="region of interest" description="Disordered" evidence="8">
    <location>
        <begin position="438"/>
        <end position="469"/>
    </location>
</feature>
<evidence type="ECO:0000256" key="2">
    <source>
        <dbReference type="ARBA" id="ARBA00007613"/>
    </source>
</evidence>
<dbReference type="PANTHER" id="PTHR30026:SF22">
    <property type="entry name" value="OUTER MEMBRANE EFFLUX PROTEIN"/>
    <property type="match status" value="1"/>
</dbReference>
<dbReference type="InterPro" id="IPR051906">
    <property type="entry name" value="TolC-like"/>
</dbReference>
<reference evidence="10 11" key="1">
    <citation type="submission" date="2018-06" db="EMBL/GenBank/DDBJ databases">
        <authorList>
            <consortium name="Pathogen Informatics"/>
            <person name="Doyle S."/>
        </authorList>
    </citation>
    <scope>NUCLEOTIDE SEQUENCE [LARGE SCALE GENOMIC DNA]</scope>
    <source>
        <strain evidence="10 11">NCTC8684</strain>
    </source>
</reference>
<dbReference type="NCBIfam" id="TIGR01844">
    <property type="entry name" value="type_I_sec_TolC"/>
    <property type="match status" value="1"/>
</dbReference>
<evidence type="ECO:0000256" key="7">
    <source>
        <dbReference type="ARBA" id="ARBA00023237"/>
    </source>
</evidence>
<dbReference type="SUPFAM" id="SSF56954">
    <property type="entry name" value="Outer membrane efflux proteins (OEP)"/>
    <property type="match status" value="1"/>
</dbReference>
<sequence>MKRLQKCSVRLTLAALMSMTASLSQATDLRSVVEKTIVSNPEVRFRFHEFRSSAEETGIGRAGYLPTVDVSYTSARENNKEPLASNTPQVTQDFTRKGWSADLSQNLFQGFQTMNTVKQLEFGKRGKYYEFVDASEQLGLETTRTYLDVLRYRQLLDYAKESYGVHKGIYDQIEQKVKAGVGRRVDLEQAAGRLALSETNMINESSNLHDVSARYARLIGEEPPADLAPAPALQDKLPRDKDLLVSAVRSSPAYLAALENVRAAQSDLKVKRGAFSPTLDLRAHAEKTDNLNSVYGTHDKQSVALVFNINLFRGGADRARLGVSAERYNSALDLRDKACRDLQQTVRIASNDARKLSEQMGYLRQHALSTEKARDAYLKQFDIGQRSLLDVLDSENELYDSKRALVNAEYDNKLAQARVLAASGLLLPSLQLKPIEQQQFESDGDDSQRDACSTAYTPPQPFSTAGIPVHPYVSTTMADAPDAAALKKTSKAVKR</sequence>
<dbReference type="Pfam" id="PF02321">
    <property type="entry name" value="OEP"/>
    <property type="match status" value="2"/>
</dbReference>
<evidence type="ECO:0000313" key="10">
    <source>
        <dbReference type="EMBL" id="SUX35138.1"/>
    </source>
</evidence>